<dbReference type="PANTHER" id="PTHR33055:SF16">
    <property type="entry name" value="TRANSPOSASE FOR INSERTION SEQUENCE ELEMENT IS1547"/>
    <property type="match status" value="1"/>
</dbReference>
<evidence type="ECO:0000313" key="3">
    <source>
        <dbReference type="Proteomes" id="UP000182882"/>
    </source>
</evidence>
<dbReference type="RefSeq" id="WP_143023508.1">
    <property type="nucleotide sequence ID" value="NZ_FNLN01000039.1"/>
</dbReference>
<accession>A0A1H2H0Z4</accession>
<evidence type="ECO:0000259" key="1">
    <source>
        <dbReference type="Pfam" id="PF02371"/>
    </source>
</evidence>
<evidence type="ECO:0000313" key="2">
    <source>
        <dbReference type="EMBL" id="SDU25481.1"/>
    </source>
</evidence>
<proteinExistence type="predicted"/>
<dbReference type="GO" id="GO:0003677">
    <property type="term" value="F:DNA binding"/>
    <property type="evidence" value="ECO:0007669"/>
    <property type="project" value="InterPro"/>
</dbReference>
<protein>
    <submittedName>
        <fullName evidence="2">Transposase IS116/IS110/IS902 family protein</fullName>
    </submittedName>
</protein>
<keyword evidence="3" id="KW-1185">Reference proteome</keyword>
<reference evidence="3" key="1">
    <citation type="submission" date="2016-10" db="EMBL/GenBank/DDBJ databases">
        <authorList>
            <person name="Varghese N."/>
            <person name="Submissions S."/>
        </authorList>
    </citation>
    <scope>NUCLEOTIDE SEQUENCE [LARGE SCALE GENOMIC DNA]</scope>
    <source>
        <strain evidence="3">Nm10</strain>
    </source>
</reference>
<sequence length="106" mass="11911">DNPERLKSEASFAALCGVNPIPASSGKVNRHRLNRGGDRAANSALHIIAIGRLRIDARTKEYVEKRLTQGHTKLEALRCLKRYIAREVYYTLRKRNNLINSAQIAA</sequence>
<dbReference type="GO" id="GO:0006313">
    <property type="term" value="P:DNA transposition"/>
    <property type="evidence" value="ECO:0007669"/>
    <property type="project" value="InterPro"/>
</dbReference>
<dbReference type="Pfam" id="PF02371">
    <property type="entry name" value="Transposase_20"/>
    <property type="match status" value="1"/>
</dbReference>
<dbReference type="EMBL" id="FNLN01000039">
    <property type="protein sequence ID" value="SDU25481.1"/>
    <property type="molecule type" value="Genomic_DNA"/>
</dbReference>
<name>A0A1H2H0Z4_9PROT</name>
<dbReference type="AlphaFoldDB" id="A0A1H2H0Z4"/>
<feature type="non-terminal residue" evidence="2">
    <location>
        <position position="1"/>
    </location>
</feature>
<dbReference type="PANTHER" id="PTHR33055">
    <property type="entry name" value="TRANSPOSASE FOR INSERTION SEQUENCE ELEMENT IS1111A"/>
    <property type="match status" value="1"/>
</dbReference>
<dbReference type="GO" id="GO:0004803">
    <property type="term" value="F:transposase activity"/>
    <property type="evidence" value="ECO:0007669"/>
    <property type="project" value="InterPro"/>
</dbReference>
<dbReference type="Proteomes" id="UP000182882">
    <property type="component" value="Unassembled WGS sequence"/>
</dbReference>
<feature type="domain" description="Transposase IS116/IS110/IS902 C-terminal" evidence="1">
    <location>
        <begin position="2"/>
        <end position="63"/>
    </location>
</feature>
<dbReference type="InterPro" id="IPR047650">
    <property type="entry name" value="Transpos_IS110"/>
</dbReference>
<organism evidence="2 3">
    <name type="scientific">Nitrosomonas ureae</name>
    <dbReference type="NCBI Taxonomy" id="44577"/>
    <lineage>
        <taxon>Bacteria</taxon>
        <taxon>Pseudomonadati</taxon>
        <taxon>Pseudomonadota</taxon>
        <taxon>Betaproteobacteria</taxon>
        <taxon>Nitrosomonadales</taxon>
        <taxon>Nitrosomonadaceae</taxon>
        <taxon>Nitrosomonas</taxon>
    </lineage>
</organism>
<dbReference type="InterPro" id="IPR003346">
    <property type="entry name" value="Transposase_20"/>
</dbReference>
<gene>
    <name evidence="2" type="ORF">SAMN05216406_13948</name>
</gene>